<dbReference type="PANTHER" id="PTHR30075:SF2">
    <property type="entry name" value="GLYCINE--TRNA LIGASE, CHLOROPLASTIC_MITOCHONDRIAL 2"/>
    <property type="match status" value="1"/>
</dbReference>
<dbReference type="SUPFAM" id="SSF109604">
    <property type="entry name" value="HD-domain/PDEase-like"/>
    <property type="match status" value="1"/>
</dbReference>
<feature type="domain" description="DALR anticodon binding" evidence="12">
    <location>
        <begin position="586"/>
        <end position="684"/>
    </location>
</feature>
<comment type="subunit">
    <text evidence="3 11">Tetramer of two alpha and two beta subunits.</text>
</comment>
<evidence type="ECO:0000256" key="7">
    <source>
        <dbReference type="ARBA" id="ARBA00022840"/>
    </source>
</evidence>
<dbReference type="InterPro" id="IPR006194">
    <property type="entry name" value="Gly-tRNA-synth_heterodimer"/>
</dbReference>
<comment type="similarity">
    <text evidence="2 11">Belongs to the class-II aminoacyl-tRNA synthetase family.</text>
</comment>
<dbReference type="PANTHER" id="PTHR30075">
    <property type="entry name" value="GLYCYL-TRNA SYNTHETASE"/>
    <property type="match status" value="1"/>
</dbReference>
<sequence length="694" mass="76619">MQAQTFLVELGTEELPPKALRTLAEAFCSNFTEGLTKVELPHGKIEWFASPRRMAIKVAELAAQQPDKVVEKRGPAIKACFDADGNATKAAQGWARGCGITVDQAERLKTDKGEWLLYKAQVAGKAATELLPELVSQALAKLPIPKPMRWGDYDTQFIRPVKTLTMLLGEQSIDATILGKRSATTIQGHRFMGEQFLEISHAEQYPKLFTHVMVDYEARKAKIKADVEAAAAAINGIADLEDELLEEVTSLVEWPVVLTASFENDFLNVPAEALVYTMKGDQKYFPVYDNDGNLMNKFIFVSNIESKDPAVVISGNEKVVRPRLADAEFFFNTDRKQKLEEQLPRLDSVLFQKQLGSLKDKTDRIQEMSQHIAGLIGANQENAARAGLLSKCDLMTSMVFEFTDTQGIMGMHYARHDGEAEEVAVALNEQYQPRYAGDDLPASGVAQALAIADKMDSLVGIFGIGQPPKADRDPFALRRAAIGVLRIAVEKDLPLDLNQLAEFAYGRFAAQGKLEDDAAKCAQTCTQVVDFMLARFRAWYQEAGFPVDVIQAVLAVRPTRPVDFDRRVKAVQSFRALDAAEALAAANKRVGNILAKVDGDIPAQVDVALLQEQAEKALAAKVETITAQIMPLYQAGDYQQGLHMLAELREPVDAFFENVMVNAEDAALRANRQALLLKLRQLFMQVGDISVLQQ</sequence>
<dbReference type="InterPro" id="IPR008909">
    <property type="entry name" value="DALR_anticod-bd"/>
</dbReference>
<dbReference type="Proteomes" id="UP000501602">
    <property type="component" value="Chromosome"/>
</dbReference>
<dbReference type="RefSeq" id="WP_168661957.1">
    <property type="nucleotide sequence ID" value="NZ_CP051180.1"/>
</dbReference>
<organism evidence="13 14">
    <name type="scientific">Ferrimonas lipolytica</name>
    <dbReference type="NCBI Taxonomy" id="2724191"/>
    <lineage>
        <taxon>Bacteria</taxon>
        <taxon>Pseudomonadati</taxon>
        <taxon>Pseudomonadota</taxon>
        <taxon>Gammaproteobacteria</taxon>
        <taxon>Alteromonadales</taxon>
        <taxon>Ferrimonadaceae</taxon>
        <taxon>Ferrimonas</taxon>
    </lineage>
</organism>
<dbReference type="EMBL" id="CP051180">
    <property type="protein sequence ID" value="QIZ78211.1"/>
    <property type="molecule type" value="Genomic_DNA"/>
</dbReference>
<keyword evidence="8 11" id="KW-0648">Protein biosynthesis</keyword>
<dbReference type="InterPro" id="IPR015944">
    <property type="entry name" value="Gly-tRNA-synth_bsu"/>
</dbReference>
<evidence type="ECO:0000256" key="2">
    <source>
        <dbReference type="ARBA" id="ARBA00008226"/>
    </source>
</evidence>
<dbReference type="GO" id="GO:0004820">
    <property type="term" value="F:glycine-tRNA ligase activity"/>
    <property type="evidence" value="ECO:0007669"/>
    <property type="project" value="UniProtKB-UniRule"/>
</dbReference>
<comment type="catalytic activity">
    <reaction evidence="10 11">
        <text>tRNA(Gly) + glycine + ATP = glycyl-tRNA(Gly) + AMP + diphosphate</text>
        <dbReference type="Rhea" id="RHEA:16013"/>
        <dbReference type="Rhea" id="RHEA-COMP:9664"/>
        <dbReference type="Rhea" id="RHEA-COMP:9683"/>
        <dbReference type="ChEBI" id="CHEBI:30616"/>
        <dbReference type="ChEBI" id="CHEBI:33019"/>
        <dbReference type="ChEBI" id="CHEBI:57305"/>
        <dbReference type="ChEBI" id="CHEBI:78442"/>
        <dbReference type="ChEBI" id="CHEBI:78522"/>
        <dbReference type="ChEBI" id="CHEBI:456215"/>
        <dbReference type="EC" id="6.1.1.14"/>
    </reaction>
</comment>
<dbReference type="GO" id="GO:0005829">
    <property type="term" value="C:cytosol"/>
    <property type="evidence" value="ECO:0007669"/>
    <property type="project" value="TreeGrafter"/>
</dbReference>
<evidence type="ECO:0000313" key="14">
    <source>
        <dbReference type="Proteomes" id="UP000501602"/>
    </source>
</evidence>
<dbReference type="Pfam" id="PF05746">
    <property type="entry name" value="DALR_1"/>
    <property type="match status" value="1"/>
</dbReference>
<evidence type="ECO:0000256" key="9">
    <source>
        <dbReference type="ARBA" id="ARBA00023146"/>
    </source>
</evidence>
<evidence type="ECO:0000313" key="13">
    <source>
        <dbReference type="EMBL" id="QIZ78211.1"/>
    </source>
</evidence>
<dbReference type="KEGG" id="fes:HER31_15685"/>
<keyword evidence="14" id="KW-1185">Reference proteome</keyword>
<accession>A0A6H1UGJ8</accession>
<gene>
    <name evidence="11 13" type="primary">glyS</name>
    <name evidence="13" type="ORF">HER31_15685</name>
</gene>
<evidence type="ECO:0000256" key="5">
    <source>
        <dbReference type="ARBA" id="ARBA00022598"/>
    </source>
</evidence>
<protein>
    <recommendedName>
        <fullName evidence="11">Glycine--tRNA ligase beta subunit</fullName>
        <ecNumber evidence="11">6.1.1.14</ecNumber>
    </recommendedName>
    <alternativeName>
        <fullName evidence="11">Glycyl-tRNA synthetase beta subunit</fullName>
        <shortName evidence="11">GlyRS</shortName>
    </alternativeName>
</protein>
<reference evidence="13 14" key="1">
    <citation type="submission" date="2020-04" db="EMBL/GenBank/DDBJ databases">
        <title>Ferrimonas sp. S7 isolated from sea water.</title>
        <authorList>
            <person name="Bae S.S."/>
            <person name="Baek K."/>
        </authorList>
    </citation>
    <scope>NUCLEOTIDE SEQUENCE [LARGE SCALE GENOMIC DNA]</scope>
    <source>
        <strain evidence="13 14">S7</strain>
    </source>
</reference>
<evidence type="ECO:0000256" key="8">
    <source>
        <dbReference type="ARBA" id="ARBA00022917"/>
    </source>
</evidence>
<evidence type="ECO:0000256" key="3">
    <source>
        <dbReference type="ARBA" id="ARBA00011209"/>
    </source>
</evidence>
<dbReference type="GO" id="GO:0006420">
    <property type="term" value="P:arginyl-tRNA aminoacylation"/>
    <property type="evidence" value="ECO:0007669"/>
    <property type="project" value="InterPro"/>
</dbReference>
<name>A0A6H1UGJ8_9GAMM</name>
<dbReference type="EC" id="6.1.1.14" evidence="11"/>
<keyword evidence="9 11" id="KW-0030">Aminoacyl-tRNA synthetase</keyword>
<evidence type="ECO:0000259" key="12">
    <source>
        <dbReference type="Pfam" id="PF05746"/>
    </source>
</evidence>
<proteinExistence type="inferred from homology"/>
<dbReference type="HAMAP" id="MF_00255">
    <property type="entry name" value="Gly_tRNA_synth_beta"/>
    <property type="match status" value="1"/>
</dbReference>
<evidence type="ECO:0000256" key="6">
    <source>
        <dbReference type="ARBA" id="ARBA00022741"/>
    </source>
</evidence>
<keyword evidence="4 11" id="KW-0963">Cytoplasm</keyword>
<dbReference type="NCBIfam" id="TIGR00211">
    <property type="entry name" value="glyS"/>
    <property type="match status" value="1"/>
</dbReference>
<dbReference type="AlphaFoldDB" id="A0A6H1UGJ8"/>
<keyword evidence="5 11" id="KW-0436">Ligase</keyword>
<evidence type="ECO:0000256" key="4">
    <source>
        <dbReference type="ARBA" id="ARBA00022490"/>
    </source>
</evidence>
<dbReference type="GO" id="GO:0006426">
    <property type="term" value="P:glycyl-tRNA aminoacylation"/>
    <property type="evidence" value="ECO:0007669"/>
    <property type="project" value="UniProtKB-UniRule"/>
</dbReference>
<keyword evidence="7 11" id="KW-0067">ATP-binding</keyword>
<comment type="subcellular location">
    <subcellularLocation>
        <location evidence="1 11">Cytoplasm</location>
    </subcellularLocation>
</comment>
<evidence type="ECO:0000256" key="11">
    <source>
        <dbReference type="HAMAP-Rule" id="MF_00255"/>
    </source>
</evidence>
<dbReference type="GO" id="GO:0005524">
    <property type="term" value="F:ATP binding"/>
    <property type="evidence" value="ECO:0007669"/>
    <property type="project" value="UniProtKB-UniRule"/>
</dbReference>
<dbReference type="Pfam" id="PF02092">
    <property type="entry name" value="tRNA_synt_2f"/>
    <property type="match status" value="1"/>
</dbReference>
<dbReference type="PROSITE" id="PS50861">
    <property type="entry name" value="AA_TRNA_LIGASE_II_GLYAB"/>
    <property type="match status" value="1"/>
</dbReference>
<evidence type="ECO:0000256" key="1">
    <source>
        <dbReference type="ARBA" id="ARBA00004496"/>
    </source>
</evidence>
<keyword evidence="6 11" id="KW-0547">Nucleotide-binding</keyword>
<evidence type="ECO:0000256" key="10">
    <source>
        <dbReference type="ARBA" id="ARBA00047937"/>
    </source>
</evidence>
<dbReference type="PRINTS" id="PR01045">
    <property type="entry name" value="TRNASYNTHGB"/>
</dbReference>
<dbReference type="GO" id="GO:0004814">
    <property type="term" value="F:arginine-tRNA ligase activity"/>
    <property type="evidence" value="ECO:0007669"/>
    <property type="project" value="InterPro"/>
</dbReference>